<evidence type="ECO:0000256" key="2">
    <source>
        <dbReference type="ARBA" id="ARBA00022692"/>
    </source>
</evidence>
<feature type="region of interest" description="Disordered" evidence="13">
    <location>
        <begin position="1676"/>
        <end position="1787"/>
    </location>
</feature>
<accession>A0A7R9A0F6</accession>
<evidence type="ECO:0000256" key="7">
    <source>
        <dbReference type="ARBA" id="ARBA00022989"/>
    </source>
</evidence>
<dbReference type="SUPFAM" id="SSF48726">
    <property type="entry name" value="Immunoglobulin"/>
    <property type="match status" value="9"/>
</dbReference>
<evidence type="ECO:0000313" key="17">
    <source>
        <dbReference type="EMBL" id="CAD7241348.1"/>
    </source>
</evidence>
<evidence type="ECO:0000256" key="14">
    <source>
        <dbReference type="SAM" id="SignalP"/>
    </source>
</evidence>
<name>A0A7R9A0F6_9CRUS</name>
<dbReference type="GO" id="GO:0016020">
    <property type="term" value="C:membrane"/>
    <property type="evidence" value="ECO:0007669"/>
    <property type="project" value="UniProtKB-SubCell"/>
</dbReference>
<dbReference type="Pfam" id="PF25059">
    <property type="entry name" value="FN3_DSCAM-DSCAML_C"/>
    <property type="match status" value="1"/>
</dbReference>
<evidence type="ECO:0000256" key="5">
    <source>
        <dbReference type="ARBA" id="ARBA00022889"/>
    </source>
</evidence>
<keyword evidence="5" id="KW-0130">Cell adhesion</keyword>
<dbReference type="Gene3D" id="2.60.40.10">
    <property type="entry name" value="Immunoglobulins"/>
    <property type="match status" value="14"/>
</dbReference>
<proteinExistence type="predicted"/>
<evidence type="ECO:0000256" key="12">
    <source>
        <dbReference type="ARBA" id="ARBA00034103"/>
    </source>
</evidence>
<dbReference type="InterPro" id="IPR036179">
    <property type="entry name" value="Ig-like_dom_sf"/>
</dbReference>
<evidence type="ECO:0000256" key="13">
    <source>
        <dbReference type="SAM" id="MobiDB-lite"/>
    </source>
</evidence>
<evidence type="ECO:0000313" key="18">
    <source>
        <dbReference type="Proteomes" id="UP000677054"/>
    </source>
</evidence>
<protein>
    <submittedName>
        <fullName evidence="17">Uncharacterized protein</fullName>
    </submittedName>
</protein>
<feature type="domain" description="Ig-like" evidence="15">
    <location>
        <begin position="448"/>
        <end position="527"/>
    </location>
</feature>
<dbReference type="Pfam" id="PF07679">
    <property type="entry name" value="I-set"/>
    <property type="match status" value="3"/>
</dbReference>
<evidence type="ECO:0000259" key="15">
    <source>
        <dbReference type="PROSITE" id="PS50835"/>
    </source>
</evidence>
<dbReference type="GO" id="GO:0043005">
    <property type="term" value="C:neuron projection"/>
    <property type="evidence" value="ECO:0007669"/>
    <property type="project" value="TreeGrafter"/>
</dbReference>
<dbReference type="GO" id="GO:0009653">
    <property type="term" value="P:anatomical structure morphogenesis"/>
    <property type="evidence" value="ECO:0007669"/>
    <property type="project" value="UniProtKB-ARBA"/>
</dbReference>
<dbReference type="SMART" id="SM00408">
    <property type="entry name" value="IGc2"/>
    <property type="match status" value="9"/>
</dbReference>
<evidence type="ECO:0000256" key="11">
    <source>
        <dbReference type="ARBA" id="ARBA00023319"/>
    </source>
</evidence>
<dbReference type="InterPro" id="IPR007110">
    <property type="entry name" value="Ig-like_dom"/>
</dbReference>
<keyword evidence="4" id="KW-0677">Repeat</keyword>
<feature type="region of interest" description="Disordered" evidence="13">
    <location>
        <begin position="1127"/>
        <end position="1151"/>
    </location>
</feature>
<feature type="domain" description="Ig-like" evidence="15">
    <location>
        <begin position="1352"/>
        <end position="1435"/>
    </location>
</feature>
<gene>
    <name evidence="17" type="ORF">DSTB1V02_LOCUS1341</name>
</gene>
<dbReference type="Pfam" id="PF13927">
    <property type="entry name" value="Ig_3"/>
    <property type="match status" value="4"/>
</dbReference>
<keyword evidence="9" id="KW-0472">Membrane</keyword>
<dbReference type="SMART" id="SM00060">
    <property type="entry name" value="FN3"/>
    <property type="match status" value="5"/>
</dbReference>
<feature type="domain" description="Fibronectin type-III" evidence="16">
    <location>
        <begin position="1047"/>
        <end position="1146"/>
    </location>
</feature>
<feature type="domain" description="Ig-like" evidence="15">
    <location>
        <begin position="362"/>
        <end position="442"/>
    </location>
</feature>
<keyword evidence="7" id="KW-1133">Transmembrane helix</keyword>
<dbReference type="PANTHER" id="PTHR12231:SF253">
    <property type="entry name" value="DPR-INTERACTING PROTEIN ETA, ISOFORM B-RELATED"/>
    <property type="match status" value="1"/>
</dbReference>
<feature type="domain" description="Ig-like" evidence="15">
    <location>
        <begin position="830"/>
        <end position="928"/>
    </location>
</feature>
<dbReference type="OrthoDB" id="152385at2759"/>
<keyword evidence="11" id="KW-0393">Immunoglobulin domain</keyword>
<dbReference type="InterPro" id="IPR003599">
    <property type="entry name" value="Ig_sub"/>
</dbReference>
<evidence type="ECO:0000256" key="3">
    <source>
        <dbReference type="ARBA" id="ARBA00022729"/>
    </source>
</evidence>
<reference evidence="17" key="1">
    <citation type="submission" date="2020-11" db="EMBL/GenBank/DDBJ databases">
        <authorList>
            <person name="Tran Van P."/>
        </authorList>
    </citation>
    <scope>NUCLEOTIDE SEQUENCE</scope>
</reference>
<evidence type="ECO:0000256" key="4">
    <source>
        <dbReference type="ARBA" id="ARBA00022737"/>
    </source>
</evidence>
<dbReference type="InterPro" id="IPR003598">
    <property type="entry name" value="Ig_sub2"/>
</dbReference>
<dbReference type="SUPFAM" id="SSF49265">
    <property type="entry name" value="Fibronectin type III"/>
    <property type="match status" value="3"/>
</dbReference>
<dbReference type="GO" id="GO:0007399">
    <property type="term" value="P:nervous system development"/>
    <property type="evidence" value="ECO:0007669"/>
    <property type="project" value="UniProtKB-KW"/>
</dbReference>
<keyword evidence="2" id="KW-0812">Transmembrane</keyword>
<keyword evidence="8" id="KW-0770">Synapse</keyword>
<evidence type="ECO:0000256" key="8">
    <source>
        <dbReference type="ARBA" id="ARBA00023018"/>
    </source>
</evidence>
<feature type="domain" description="Fibronectin type-III" evidence="16">
    <location>
        <begin position="1148"/>
        <end position="1237"/>
    </location>
</feature>
<dbReference type="InterPro" id="IPR013098">
    <property type="entry name" value="Ig_I-set"/>
</dbReference>
<evidence type="ECO:0000256" key="9">
    <source>
        <dbReference type="ARBA" id="ARBA00023136"/>
    </source>
</evidence>
<keyword evidence="6" id="KW-0524">Neurogenesis</keyword>
<feature type="chain" id="PRO_5036209585" evidence="14">
    <location>
        <begin position="24"/>
        <end position="1787"/>
    </location>
</feature>
<dbReference type="GO" id="GO:0007155">
    <property type="term" value="P:cell adhesion"/>
    <property type="evidence" value="ECO:0007669"/>
    <property type="project" value="UniProtKB-KW"/>
</dbReference>
<keyword evidence="3 14" id="KW-0732">Signal</keyword>
<feature type="domain" description="Ig-like" evidence="15">
    <location>
        <begin position="739"/>
        <end position="825"/>
    </location>
</feature>
<evidence type="ECO:0000256" key="10">
    <source>
        <dbReference type="ARBA" id="ARBA00023157"/>
    </source>
</evidence>
<sequence>MFALEESSLCVFLLLRLASRSSGVETLGGPRFLQQVSGKEVAFSNSTGLLLSCKAAGQPQPVLTWERETATGWRETGEVGHVLRILSNGSLSFLPFDGQDFQREIHAGGYRCRASNSAGTIVSNTLKIRAVLDEDYEARAEGDDVPTGNPAVLRCSWPSHSGQGIRLQGWIDENGGGVSDDLSSPGRFPRLSSFPLRFPLSSKGFVRGRTDVFLDRSGSRYSVLESGELVIRGVTILDDQSGYRCVTWNPFSGRKRTSSSSARIRVTERQIDTKPWLHPFKSDWSVEAGGRARIPCVSRGHPLPSIRWQAGTGETIKGIWFVREGNLVVENATRGHAGRYECLAQNPLGEARMEYRLRVVEPVQVKVEPQMIRLDEGKSGNFTCIVTAGFPEPAIYWLHNGTALNYTGKVLRIPEMREDHEGMYQCMAENGDSSAQASAQVALGDRIPVFVETFSRETLKPGENVTLRCVMKGSPLPSVTWRRDSLPLPIDEPRLETNTEMEGDRVASTLTLRDVRVEDGGTYACVAVAPAAARHEAVLPVYGLPYVRPLGNVTVAAGGDVRVDCRATSHPLQRLRWESQGGAAFAFSLLASSLFNMPLPLQEGDPESLVATLSLKKVEKGDEGIYTCVAVAPSGASFRRDLHLLVQVPPKVSLSGFSEGLREGDRVVLSCSVTQGDLPTSLTWFKDDRTLDSPRVDGFSIGLSVGNLSLEDEGNYTCVAENPAGSSSASHDLRLLVPPRWVDVETEAVRVVRGGNVSLRCSAEGFPAPNLTWFPPLNSSRTEPILLEDSSELFLDEVTETDEGYYVCQADNGIGSPIKEYVRVDVLVPPEMQERPMDEIEVSEGDALELTCSASGEQPMNPIWSVRGERIPRDSPRFNVSSEYEGEGEAGSLRTRLAVQGIRPEDEGSYSCLLANSVGDTTATTRVHVVQLPRAPTGLRVTQVTGNSATLTWNSTSSHLRFALQWKAPGFPCKAQIPIRLRWVVNQLNEATDVTGEDGEAELEGSAGTARDLRSGSEYWLRLRVTNRLNASSVYSEPVQVFTAPPPPEGIRGWPLDNQSLLVSWTVPEKRGSLSGFRIRWRKSESPGEENGDNYVNVPWNESKVAISDLEGNEEYSIWVQSMTPLGGGEKSSPPLRLLTGESEPPGSPRGVECGVRDYGGLQVSWEALQDPFTDYHVLFHREGEGEEEGEVSTKNSSVFIADIQWYSTYTFRVKAENFHGSSSPSEPISCSVTQLAPKLGRIEEVKAGPGSVGIYWEPKARDLGWVQEFQVRVSTASSSNSSSSLQEREEVVPGDRRWVVFEGLKPGNSYHVRVQPLLPTDDAQPHLFFLLTEDGEGEGEGEGGEGDAFPPGILSFGEQREMGIGSTVRFPCPVQGVPTPTRSWTLDGKELMIGGSRKKEVLVDGSLIVYRVFPSDSGLYSCTATNRLGQDSVSFQLVVRSREPDIMLHLNDIGYTDASFVWDWDVPHPSMLSGYHLRAKGEGKGWWTESFPRETLKGKLEGLGCGGSYVAYLTPFWGPHRRLGRPSNEIYFRTRGTKPLAPGYLQVIKYDPSSPSTVILNLASWTEVNSGQLLTPCPILTLSVQYRPTQDPKTGRGDENAPWNLLVNASFPKGLARICDVQKGVWYVIRMTAVNEAGTTVANYEFFADANFTAVHERCFLPGIPQEIQSRMQGWRYEEARPSSSQTESDLKRKEDIEERPDSSSEHKFDETSFCNGIQVEEGPHSLPTAPNQARDETSLWKREGGDEEQDIPKTWGTDLEPSSWENSSSFPSSSVSSFSHLMTEM</sequence>
<feature type="domain" description="Fibronectin type-III" evidence="16">
    <location>
        <begin position="935"/>
        <end position="1046"/>
    </location>
</feature>
<feature type="compositionally biased region" description="Basic and acidic residues" evidence="13">
    <location>
        <begin position="1690"/>
        <end position="1712"/>
    </location>
</feature>
<organism evidence="17">
    <name type="scientific">Darwinula stevensoni</name>
    <dbReference type="NCBI Taxonomy" id="69355"/>
    <lineage>
        <taxon>Eukaryota</taxon>
        <taxon>Metazoa</taxon>
        <taxon>Ecdysozoa</taxon>
        <taxon>Arthropoda</taxon>
        <taxon>Crustacea</taxon>
        <taxon>Oligostraca</taxon>
        <taxon>Ostracoda</taxon>
        <taxon>Podocopa</taxon>
        <taxon>Podocopida</taxon>
        <taxon>Darwinulocopina</taxon>
        <taxon>Darwinuloidea</taxon>
        <taxon>Darwinulidae</taxon>
        <taxon>Darwinula</taxon>
    </lineage>
</organism>
<dbReference type="FunFam" id="2.60.40.10:FF:000017">
    <property type="entry name" value="Down syndrome cell adhesion molecule b"/>
    <property type="match status" value="1"/>
</dbReference>
<evidence type="ECO:0000256" key="6">
    <source>
        <dbReference type="ARBA" id="ARBA00022902"/>
    </source>
</evidence>
<feature type="signal peptide" evidence="14">
    <location>
        <begin position="1"/>
        <end position="23"/>
    </location>
</feature>
<keyword evidence="10" id="KW-1015">Disulfide bond</keyword>
<feature type="domain" description="Ig-like" evidence="15">
    <location>
        <begin position="545"/>
        <end position="643"/>
    </location>
</feature>
<dbReference type="InterPro" id="IPR051170">
    <property type="entry name" value="Neural/epithelial_adhesion"/>
</dbReference>
<dbReference type="InterPro" id="IPR056754">
    <property type="entry name" value="DSCAM/DSCAML_C"/>
</dbReference>
<feature type="domain" description="Ig-like" evidence="15">
    <location>
        <begin position="275"/>
        <end position="360"/>
    </location>
</feature>
<feature type="compositionally biased region" description="Basic and acidic residues" evidence="13">
    <location>
        <begin position="1735"/>
        <end position="1746"/>
    </location>
</feature>
<dbReference type="EMBL" id="LR899641">
    <property type="protein sequence ID" value="CAD7241348.1"/>
    <property type="molecule type" value="Genomic_DNA"/>
</dbReference>
<dbReference type="GO" id="GO:0030154">
    <property type="term" value="P:cell differentiation"/>
    <property type="evidence" value="ECO:0007669"/>
    <property type="project" value="UniProtKB-ARBA"/>
</dbReference>
<dbReference type="InterPro" id="IPR013106">
    <property type="entry name" value="Ig_V-set"/>
</dbReference>
<dbReference type="PROSITE" id="PS50835">
    <property type="entry name" value="IG_LIKE"/>
    <property type="match status" value="9"/>
</dbReference>
<dbReference type="EMBL" id="CAJPEV010000124">
    <property type="protein sequence ID" value="CAG0880994.1"/>
    <property type="molecule type" value="Genomic_DNA"/>
</dbReference>
<dbReference type="FunFam" id="2.60.40.10:FF:000032">
    <property type="entry name" value="palladin isoform X1"/>
    <property type="match status" value="1"/>
</dbReference>
<dbReference type="Proteomes" id="UP000677054">
    <property type="component" value="Unassembled WGS sequence"/>
</dbReference>
<dbReference type="PROSITE" id="PS50853">
    <property type="entry name" value="FN3"/>
    <property type="match status" value="4"/>
</dbReference>
<evidence type="ECO:0000259" key="16">
    <source>
        <dbReference type="PROSITE" id="PS50853"/>
    </source>
</evidence>
<feature type="domain" description="Ig-like" evidence="15">
    <location>
        <begin position="30"/>
        <end position="127"/>
    </location>
</feature>
<dbReference type="InterPro" id="IPR036116">
    <property type="entry name" value="FN3_sf"/>
</dbReference>
<keyword evidence="18" id="KW-1185">Reference proteome</keyword>
<feature type="domain" description="Ig-like" evidence="15">
    <location>
        <begin position="650"/>
        <end position="734"/>
    </location>
</feature>
<feature type="domain" description="Fibronectin type-III" evidence="16">
    <location>
        <begin position="1239"/>
        <end position="1336"/>
    </location>
</feature>
<comment type="subcellular location">
    <subcellularLocation>
        <location evidence="1">Membrane</location>
        <topology evidence="1">Single-pass membrane protein</topology>
    </subcellularLocation>
    <subcellularLocation>
        <location evidence="12">Synapse</location>
    </subcellularLocation>
</comment>
<dbReference type="InterPro" id="IPR013783">
    <property type="entry name" value="Ig-like_fold"/>
</dbReference>
<dbReference type="CDD" id="cd00063">
    <property type="entry name" value="FN3"/>
    <property type="match status" value="4"/>
</dbReference>
<dbReference type="SMART" id="SM00409">
    <property type="entry name" value="IG"/>
    <property type="match status" value="10"/>
</dbReference>
<dbReference type="GO" id="GO:0045202">
    <property type="term" value="C:synapse"/>
    <property type="evidence" value="ECO:0007669"/>
    <property type="project" value="UniProtKB-SubCell"/>
</dbReference>
<evidence type="ECO:0000256" key="1">
    <source>
        <dbReference type="ARBA" id="ARBA00004167"/>
    </source>
</evidence>
<dbReference type="Pfam" id="PF00041">
    <property type="entry name" value="fn3"/>
    <property type="match status" value="2"/>
</dbReference>
<dbReference type="PANTHER" id="PTHR12231">
    <property type="entry name" value="CTX-RELATED TYPE I TRANSMEMBRANE PROTEIN"/>
    <property type="match status" value="1"/>
</dbReference>
<dbReference type="Pfam" id="PF07686">
    <property type="entry name" value="V-set"/>
    <property type="match status" value="1"/>
</dbReference>
<feature type="compositionally biased region" description="Low complexity" evidence="13">
    <location>
        <begin position="1762"/>
        <end position="1781"/>
    </location>
</feature>
<dbReference type="InterPro" id="IPR003961">
    <property type="entry name" value="FN3_dom"/>
</dbReference>